<gene>
    <name evidence="1" type="ORF">AS594_13835</name>
</gene>
<dbReference type="InterPro" id="IPR027417">
    <property type="entry name" value="P-loop_NTPase"/>
</dbReference>
<dbReference type="STRING" id="285458.BGM19_22975"/>
<organism evidence="1 2">
    <name type="scientific">Streptomyces agglomeratus</name>
    <dbReference type="NCBI Taxonomy" id="285458"/>
    <lineage>
        <taxon>Bacteria</taxon>
        <taxon>Bacillati</taxon>
        <taxon>Actinomycetota</taxon>
        <taxon>Actinomycetes</taxon>
        <taxon>Kitasatosporales</taxon>
        <taxon>Streptomycetaceae</taxon>
        <taxon>Streptomyces</taxon>
    </lineage>
</organism>
<keyword evidence="2" id="KW-1185">Reference proteome</keyword>
<sequence>MRFLPELERLVESLNSEAALTTGGAATVAQRLRTALTRPVQLRMLRSAVPAIAHIEPAPVFVTGLPGSGAGLLHNLLAEHPAVDAPTLWELAEPVARAAGPREFRALIGRGRAEAEAGARALHGRPAGLLRAATRPGGCSWLLGNAFQSLTFALSWRVPGYADRLMDGSMTEAYHFHREQLQALCHRIPGPAPLLRDPFHAGHLGNLFEVYPNARVIVVHHDPLRTVTATAGISHALRGLGSARSDPLETGREWTDRVERGLTAMEAARRGVPRGRILDVRHADLVGAPKGEVRRVLAFMGVEQVPVVEGNVAALAARTARAANRCVPFRPAEFGISRSALAGRFAFYRERYGL</sequence>
<dbReference type="EMBL" id="MEHJ01000001">
    <property type="protein sequence ID" value="OEJ29440.1"/>
    <property type="molecule type" value="Genomic_DNA"/>
</dbReference>
<dbReference type="Proteomes" id="UP000095759">
    <property type="component" value="Unassembled WGS sequence"/>
</dbReference>
<dbReference type="AlphaFoldDB" id="A0A1E5PIS3"/>
<reference evidence="1 2" key="1">
    <citation type="submission" date="2016-08" db="EMBL/GenBank/DDBJ databases">
        <title>Complete genome sequence of Streptomyces agglomeratus strain 6-3-2, a novel anti-MRSA actinomycete isolated from Wuli of Tebit, China.</title>
        <authorList>
            <person name="Chen X."/>
        </authorList>
    </citation>
    <scope>NUCLEOTIDE SEQUENCE [LARGE SCALE GENOMIC DNA]</scope>
    <source>
        <strain evidence="1 2">6-3-2</strain>
    </source>
</reference>
<evidence type="ECO:0008006" key="3">
    <source>
        <dbReference type="Google" id="ProtNLM"/>
    </source>
</evidence>
<name>A0A1E5PIS3_9ACTN</name>
<evidence type="ECO:0000313" key="1">
    <source>
        <dbReference type="EMBL" id="OEJ29440.1"/>
    </source>
</evidence>
<accession>A0A1E5PIS3</accession>
<protein>
    <recommendedName>
        <fullName evidence="3">Sulfotransferase</fullName>
    </recommendedName>
</protein>
<dbReference type="Gene3D" id="3.40.50.300">
    <property type="entry name" value="P-loop containing nucleotide triphosphate hydrolases"/>
    <property type="match status" value="1"/>
</dbReference>
<dbReference type="InterPro" id="IPR052736">
    <property type="entry name" value="Stf3_sulfotransferase"/>
</dbReference>
<dbReference type="SUPFAM" id="SSF52540">
    <property type="entry name" value="P-loop containing nucleoside triphosphate hydrolases"/>
    <property type="match status" value="1"/>
</dbReference>
<dbReference type="PANTHER" id="PTHR36451:SF1">
    <property type="entry name" value="OMEGA-HYDROXY-BETA-DIHYDROMENAQUINONE-9 SULFOTRANSFERASE STF3"/>
    <property type="match status" value="1"/>
</dbReference>
<dbReference type="PANTHER" id="PTHR36451">
    <property type="entry name" value="PAPS-DEPENDENT SULFOTRANSFERASE STF3"/>
    <property type="match status" value="1"/>
</dbReference>
<comment type="caution">
    <text evidence="1">The sequence shown here is derived from an EMBL/GenBank/DDBJ whole genome shotgun (WGS) entry which is preliminary data.</text>
</comment>
<proteinExistence type="predicted"/>
<dbReference type="Pfam" id="PF13469">
    <property type="entry name" value="Sulfotransfer_3"/>
    <property type="match status" value="1"/>
</dbReference>
<evidence type="ECO:0000313" key="2">
    <source>
        <dbReference type="Proteomes" id="UP000095759"/>
    </source>
</evidence>